<feature type="region of interest" description="Disordered" evidence="4">
    <location>
        <begin position="1"/>
        <end position="33"/>
    </location>
</feature>
<feature type="domain" description="G-patch" evidence="5">
    <location>
        <begin position="134"/>
        <end position="180"/>
    </location>
</feature>
<keyword evidence="2" id="KW-0694">RNA-binding</keyword>
<dbReference type="Pfam" id="PF23217">
    <property type="entry name" value="DUF7066"/>
    <property type="match status" value="1"/>
</dbReference>
<dbReference type="OrthoDB" id="2538319at2759"/>
<proteinExistence type="predicted"/>
<evidence type="ECO:0000313" key="8">
    <source>
        <dbReference type="Proteomes" id="UP000014760"/>
    </source>
</evidence>
<dbReference type="PROSITE" id="PS50174">
    <property type="entry name" value="G_PATCH"/>
    <property type="match status" value="1"/>
</dbReference>
<reference evidence="8" key="1">
    <citation type="submission" date="2012-12" db="EMBL/GenBank/DDBJ databases">
        <authorList>
            <person name="Hellsten U."/>
            <person name="Grimwood J."/>
            <person name="Chapman J.A."/>
            <person name="Shapiro H."/>
            <person name="Aerts A."/>
            <person name="Otillar R.P."/>
            <person name="Terry A.Y."/>
            <person name="Boore J.L."/>
            <person name="Simakov O."/>
            <person name="Marletaz F."/>
            <person name="Cho S.-J."/>
            <person name="Edsinger-Gonzales E."/>
            <person name="Havlak P."/>
            <person name="Kuo D.-H."/>
            <person name="Larsson T."/>
            <person name="Lv J."/>
            <person name="Arendt D."/>
            <person name="Savage R."/>
            <person name="Osoegawa K."/>
            <person name="de Jong P."/>
            <person name="Lindberg D.R."/>
            <person name="Seaver E.C."/>
            <person name="Weisblat D.A."/>
            <person name="Putnam N.H."/>
            <person name="Grigoriev I.V."/>
            <person name="Rokhsar D.S."/>
        </authorList>
    </citation>
    <scope>NUCLEOTIDE SEQUENCE</scope>
    <source>
        <strain evidence="8">I ESC-2004</strain>
    </source>
</reference>
<dbReference type="PANTHER" id="PTHR13948:SF3">
    <property type="entry name" value="FI21118P1"/>
    <property type="match status" value="1"/>
</dbReference>
<name>R7TYQ2_CAPTE</name>
<keyword evidence="3" id="KW-0539">Nucleus</keyword>
<dbReference type="GO" id="GO:0005634">
    <property type="term" value="C:nucleus"/>
    <property type="evidence" value="ECO:0007669"/>
    <property type="project" value="UniProtKB-SubCell"/>
</dbReference>
<reference evidence="7" key="3">
    <citation type="submission" date="2015-06" db="UniProtKB">
        <authorList>
            <consortium name="EnsemblMetazoa"/>
        </authorList>
    </citation>
    <scope>IDENTIFICATION</scope>
</reference>
<accession>R7TYQ2</accession>
<protein>
    <recommendedName>
        <fullName evidence="5">G-patch domain-containing protein</fullName>
    </recommendedName>
</protein>
<dbReference type="AlphaFoldDB" id="R7TYQ2"/>
<evidence type="ECO:0000256" key="4">
    <source>
        <dbReference type="SAM" id="MobiDB-lite"/>
    </source>
</evidence>
<dbReference type="InterPro" id="IPR055494">
    <property type="entry name" value="DUF7066"/>
</dbReference>
<evidence type="ECO:0000313" key="7">
    <source>
        <dbReference type="EnsemblMetazoa" id="CapteP20171"/>
    </source>
</evidence>
<evidence type="ECO:0000256" key="3">
    <source>
        <dbReference type="ARBA" id="ARBA00023242"/>
    </source>
</evidence>
<dbReference type="EMBL" id="AMQN01011286">
    <property type="status" value="NOT_ANNOTATED_CDS"/>
    <property type="molecule type" value="Genomic_DNA"/>
</dbReference>
<feature type="compositionally biased region" description="Acidic residues" evidence="4">
    <location>
        <begin position="21"/>
        <end position="33"/>
    </location>
</feature>
<dbReference type="InterPro" id="IPR000467">
    <property type="entry name" value="G_patch_dom"/>
</dbReference>
<reference evidence="6 8" key="2">
    <citation type="journal article" date="2013" name="Nature">
        <title>Insights into bilaterian evolution from three spiralian genomes.</title>
        <authorList>
            <person name="Simakov O."/>
            <person name="Marletaz F."/>
            <person name="Cho S.J."/>
            <person name="Edsinger-Gonzales E."/>
            <person name="Havlak P."/>
            <person name="Hellsten U."/>
            <person name="Kuo D.H."/>
            <person name="Larsson T."/>
            <person name="Lv J."/>
            <person name="Arendt D."/>
            <person name="Savage R."/>
            <person name="Osoegawa K."/>
            <person name="de Jong P."/>
            <person name="Grimwood J."/>
            <person name="Chapman J.A."/>
            <person name="Shapiro H."/>
            <person name="Aerts A."/>
            <person name="Otillar R.P."/>
            <person name="Terry A.Y."/>
            <person name="Boore J.L."/>
            <person name="Grigoriev I.V."/>
            <person name="Lindberg D.R."/>
            <person name="Seaver E.C."/>
            <person name="Weisblat D.A."/>
            <person name="Putnam N.H."/>
            <person name="Rokhsar D.S."/>
        </authorList>
    </citation>
    <scope>NUCLEOTIDE SEQUENCE</scope>
    <source>
        <strain evidence="6 8">I ESC-2004</strain>
    </source>
</reference>
<dbReference type="STRING" id="283909.R7TYQ2"/>
<evidence type="ECO:0000256" key="1">
    <source>
        <dbReference type="ARBA" id="ARBA00004123"/>
    </source>
</evidence>
<dbReference type="SMART" id="SM00443">
    <property type="entry name" value="G_patch"/>
    <property type="match status" value="1"/>
</dbReference>
<evidence type="ECO:0000256" key="2">
    <source>
        <dbReference type="ARBA" id="ARBA00022884"/>
    </source>
</evidence>
<comment type="subcellular location">
    <subcellularLocation>
        <location evidence="1">Nucleus</location>
    </subcellularLocation>
</comment>
<dbReference type="HOGENOM" id="CLU_1322025_0_0_1"/>
<dbReference type="GO" id="GO:0000398">
    <property type="term" value="P:mRNA splicing, via spliceosome"/>
    <property type="evidence" value="ECO:0007669"/>
    <property type="project" value="TreeGrafter"/>
</dbReference>
<dbReference type="Pfam" id="PF01585">
    <property type="entry name" value="G-patch"/>
    <property type="match status" value="1"/>
</dbReference>
<evidence type="ECO:0000313" key="6">
    <source>
        <dbReference type="EMBL" id="ELT96556.1"/>
    </source>
</evidence>
<dbReference type="EnsemblMetazoa" id="CapteT20171">
    <property type="protein sequence ID" value="CapteP20171"/>
    <property type="gene ID" value="CapteG20171"/>
</dbReference>
<sequence length="208" mass="22991">MPPPAASSKDSPALVACYGGDSDEEESEEDGVVDEEKLIDWNKIACLLCKRQFPAKEALQRHIQLSDLHKKNLDDLKLRKETACQQYRDRAKERRQKYGAPEPPLPHRGGRKGPHPTAQVPVPYEEPTKSGLSESNVGSKMMSKMGWTKGKGLGRSNQGIVDPIEATRRQGQAGLGARGSRAVANIQPGDTYKDCVKKTLFARFHDLD</sequence>
<feature type="compositionally biased region" description="Low complexity" evidence="4">
    <location>
        <begin position="1"/>
        <end position="13"/>
    </location>
</feature>
<organism evidence="6">
    <name type="scientific">Capitella teleta</name>
    <name type="common">Polychaete worm</name>
    <dbReference type="NCBI Taxonomy" id="283909"/>
    <lineage>
        <taxon>Eukaryota</taxon>
        <taxon>Metazoa</taxon>
        <taxon>Spiralia</taxon>
        <taxon>Lophotrochozoa</taxon>
        <taxon>Annelida</taxon>
        <taxon>Polychaeta</taxon>
        <taxon>Sedentaria</taxon>
        <taxon>Scolecida</taxon>
        <taxon>Capitellidae</taxon>
        <taxon>Capitella</taxon>
    </lineage>
</organism>
<gene>
    <name evidence="6" type="ORF">CAPTEDRAFT_20171</name>
</gene>
<dbReference type="EMBL" id="KB308802">
    <property type="protein sequence ID" value="ELT96556.1"/>
    <property type="molecule type" value="Genomic_DNA"/>
</dbReference>
<dbReference type="OMA" id="ETEYQDE"/>
<evidence type="ECO:0000259" key="5">
    <source>
        <dbReference type="PROSITE" id="PS50174"/>
    </source>
</evidence>
<feature type="region of interest" description="Disordered" evidence="4">
    <location>
        <begin position="87"/>
        <end position="138"/>
    </location>
</feature>
<dbReference type="PANTHER" id="PTHR13948">
    <property type="entry name" value="RNA-BINDING PROTEIN"/>
    <property type="match status" value="1"/>
</dbReference>
<dbReference type="GO" id="GO:0003723">
    <property type="term" value="F:RNA binding"/>
    <property type="evidence" value="ECO:0007669"/>
    <property type="project" value="UniProtKB-KW"/>
</dbReference>
<dbReference type="Proteomes" id="UP000014760">
    <property type="component" value="Unassembled WGS sequence"/>
</dbReference>
<keyword evidence="8" id="KW-1185">Reference proteome</keyword>